<dbReference type="Pfam" id="PF07690">
    <property type="entry name" value="MFS_1"/>
    <property type="match status" value="1"/>
</dbReference>
<sequence>MRTAVWLYVFLFVAVFDLHAQYPVLSPFALSLGATPAFVGLMMGVYSLTHLPGNLIAGPLVDRFGGKPFVVGSLVAAGVCLWLQSRVAEPWQLLAVRAVAGFVIAFLSPACLAMLAKLSADRFAQGKLMAGNGLVHTLAAVVSPAAGAMLAARFGFEGTFAALGLALVGIGVLAALGIPSDAKPPSPGQEEALGGRRKFPEPRRRIESFRGFFGNGPERARGVPPLFYLTPAALACSQGILYFELPLSEAARRSLETSGALFSLVSVGAFVSLALLFLNRYSPYARAAAGGVALALTFYGMAIDWPVPLAPTLVLIGMAKGVLWPAMTTHLLVLTDERHYGRAFAALSVASSVGAFVGPLAAANVRDDVSPFWVAFLLLLPAIALLPGARRAAPPIAGLPEKM</sequence>
<dbReference type="GO" id="GO:0022857">
    <property type="term" value="F:transmembrane transporter activity"/>
    <property type="evidence" value="ECO:0007669"/>
    <property type="project" value="InterPro"/>
</dbReference>
<dbReference type="PROSITE" id="PS50850">
    <property type="entry name" value="MFS"/>
    <property type="match status" value="1"/>
</dbReference>
<feature type="transmembrane region" description="Helical" evidence="7">
    <location>
        <begin position="226"/>
        <end position="245"/>
    </location>
</feature>
<evidence type="ECO:0000256" key="4">
    <source>
        <dbReference type="ARBA" id="ARBA00022692"/>
    </source>
</evidence>
<dbReference type="InterPro" id="IPR036259">
    <property type="entry name" value="MFS_trans_sf"/>
</dbReference>
<evidence type="ECO:0000256" key="7">
    <source>
        <dbReference type="SAM" id="Phobius"/>
    </source>
</evidence>
<evidence type="ECO:0000256" key="3">
    <source>
        <dbReference type="ARBA" id="ARBA00022475"/>
    </source>
</evidence>
<evidence type="ECO:0000256" key="1">
    <source>
        <dbReference type="ARBA" id="ARBA00004651"/>
    </source>
</evidence>
<feature type="transmembrane region" description="Helical" evidence="7">
    <location>
        <begin position="128"/>
        <end position="152"/>
    </location>
</feature>
<comment type="caution">
    <text evidence="9">The sequence shown here is derived from an EMBL/GenBank/DDBJ whole genome shotgun (WGS) entry which is preliminary data.</text>
</comment>
<dbReference type="SUPFAM" id="SSF103473">
    <property type="entry name" value="MFS general substrate transporter"/>
    <property type="match status" value="1"/>
</dbReference>
<feature type="transmembrane region" description="Helical" evidence="7">
    <location>
        <begin position="257"/>
        <end position="277"/>
    </location>
</feature>
<accession>A0A2A6DX78</accession>
<evidence type="ECO:0000259" key="8">
    <source>
        <dbReference type="PROSITE" id="PS50850"/>
    </source>
</evidence>
<dbReference type="InterPro" id="IPR050189">
    <property type="entry name" value="MFS_Efflux_Transporters"/>
</dbReference>
<dbReference type="Gene3D" id="1.20.1250.20">
    <property type="entry name" value="MFS general substrate transporter like domains"/>
    <property type="match status" value="1"/>
</dbReference>
<feature type="transmembrane region" description="Helical" evidence="7">
    <location>
        <begin position="30"/>
        <end position="48"/>
    </location>
</feature>
<feature type="transmembrane region" description="Helical" evidence="7">
    <location>
        <begin position="69"/>
        <end position="88"/>
    </location>
</feature>
<keyword evidence="2" id="KW-0813">Transport</keyword>
<feature type="transmembrane region" description="Helical" evidence="7">
    <location>
        <begin position="371"/>
        <end position="389"/>
    </location>
</feature>
<organism evidence="9 10">
    <name type="scientific">Candidatus Reconcilbacillus cellulovorans</name>
    <dbReference type="NCBI Taxonomy" id="1906605"/>
    <lineage>
        <taxon>Bacteria</taxon>
        <taxon>Bacillati</taxon>
        <taxon>Bacillota</taxon>
        <taxon>Bacilli</taxon>
        <taxon>Bacillales</taxon>
        <taxon>Paenibacillaceae</taxon>
        <taxon>Candidatus Reconcilbacillus</taxon>
    </lineage>
</organism>
<protein>
    <submittedName>
        <fullName evidence="9">MFS transporter</fullName>
    </submittedName>
</protein>
<dbReference type="EMBL" id="MOXJ01000031">
    <property type="protein sequence ID" value="PDO09668.1"/>
    <property type="molecule type" value="Genomic_DNA"/>
</dbReference>
<gene>
    <name evidence="9" type="ORF">BLM47_11200</name>
</gene>
<dbReference type="PANTHER" id="PTHR43124:SF3">
    <property type="entry name" value="CHLORAMPHENICOL EFFLUX PUMP RV0191"/>
    <property type="match status" value="1"/>
</dbReference>
<comment type="subcellular location">
    <subcellularLocation>
        <location evidence="1">Cell membrane</location>
        <topology evidence="1">Multi-pass membrane protein</topology>
    </subcellularLocation>
</comment>
<keyword evidence="3" id="KW-1003">Cell membrane</keyword>
<evidence type="ECO:0000313" key="9">
    <source>
        <dbReference type="EMBL" id="PDO09668.1"/>
    </source>
</evidence>
<dbReference type="InterPro" id="IPR011701">
    <property type="entry name" value="MFS"/>
</dbReference>
<dbReference type="AlphaFoldDB" id="A0A2A6DX78"/>
<feature type="transmembrane region" description="Helical" evidence="7">
    <location>
        <begin position="309"/>
        <end position="332"/>
    </location>
</feature>
<evidence type="ECO:0000256" key="5">
    <source>
        <dbReference type="ARBA" id="ARBA00022989"/>
    </source>
</evidence>
<proteinExistence type="predicted"/>
<dbReference type="InterPro" id="IPR020846">
    <property type="entry name" value="MFS_dom"/>
</dbReference>
<feature type="transmembrane region" description="Helical" evidence="7">
    <location>
        <begin position="284"/>
        <end position="303"/>
    </location>
</feature>
<evidence type="ECO:0000313" key="10">
    <source>
        <dbReference type="Proteomes" id="UP000243688"/>
    </source>
</evidence>
<feature type="transmembrane region" description="Helical" evidence="7">
    <location>
        <begin position="344"/>
        <end position="365"/>
    </location>
</feature>
<dbReference type="GO" id="GO:0005886">
    <property type="term" value="C:plasma membrane"/>
    <property type="evidence" value="ECO:0007669"/>
    <property type="project" value="UniProtKB-SubCell"/>
</dbReference>
<feature type="domain" description="Major facilitator superfamily (MFS) profile" evidence="8">
    <location>
        <begin position="3"/>
        <end position="393"/>
    </location>
</feature>
<keyword evidence="4 7" id="KW-0812">Transmembrane</keyword>
<keyword evidence="5 7" id="KW-1133">Transmembrane helix</keyword>
<feature type="transmembrane region" description="Helical" evidence="7">
    <location>
        <begin position="94"/>
        <end position="116"/>
    </location>
</feature>
<dbReference type="PANTHER" id="PTHR43124">
    <property type="entry name" value="PURINE EFFLUX PUMP PBUE"/>
    <property type="match status" value="1"/>
</dbReference>
<reference evidence="9 10" key="1">
    <citation type="submission" date="2016-12" db="EMBL/GenBank/DDBJ databases">
        <title>Candidatus Reconcilibacillus cellulovorans genome.</title>
        <authorList>
            <person name="Kolinko S."/>
            <person name="Wu Y.-W."/>
            <person name="Tachea F."/>
            <person name="Denzel E."/>
            <person name="Hiras J."/>
            <person name="Baecker N."/>
            <person name="Chan L.J."/>
            <person name="Eichorst S.A."/>
            <person name="Frey D."/>
            <person name="Adams P.D."/>
            <person name="Pray T."/>
            <person name="Tanjore D."/>
            <person name="Petzold C.J."/>
            <person name="Gladden J.M."/>
            <person name="Simmons B.A."/>
            <person name="Singer S.W."/>
        </authorList>
    </citation>
    <scope>NUCLEOTIDE SEQUENCE [LARGE SCALE GENOMIC DNA]</scope>
    <source>
        <strain evidence="9">JTherm</strain>
    </source>
</reference>
<feature type="transmembrane region" description="Helical" evidence="7">
    <location>
        <begin position="158"/>
        <end position="178"/>
    </location>
</feature>
<dbReference type="Proteomes" id="UP000243688">
    <property type="component" value="Unassembled WGS sequence"/>
</dbReference>
<evidence type="ECO:0000256" key="6">
    <source>
        <dbReference type="ARBA" id="ARBA00023136"/>
    </source>
</evidence>
<keyword evidence="6 7" id="KW-0472">Membrane</keyword>
<name>A0A2A6DX78_9BACL</name>
<evidence type="ECO:0000256" key="2">
    <source>
        <dbReference type="ARBA" id="ARBA00022448"/>
    </source>
</evidence>